<accession>A0A7W8QII8</accession>
<proteinExistence type="predicted"/>
<evidence type="ECO:0000313" key="1">
    <source>
        <dbReference type="EMBL" id="MBB5431128.1"/>
    </source>
</evidence>
<sequence length="168" mass="18629">MADGIYTVLTRARVPLEEARRICAGILGLPVLLLGELPPGPPEPGRRFALLEVERMPGEFPVRVDCSTEQEGPEEWAFAARFAREVRADCLTVEDTAHPFRYLLAEPGGRVRPVHVDIEDTPDGESFGAYRPCTAADPWCAPEPFCRTSRFPAESVLLLGRDDRGRRA</sequence>
<organism evidence="1 2">
    <name type="scientific">Nocardiopsis composta</name>
    <dbReference type="NCBI Taxonomy" id="157465"/>
    <lineage>
        <taxon>Bacteria</taxon>
        <taxon>Bacillati</taxon>
        <taxon>Actinomycetota</taxon>
        <taxon>Actinomycetes</taxon>
        <taxon>Streptosporangiales</taxon>
        <taxon>Nocardiopsidaceae</taxon>
        <taxon>Nocardiopsis</taxon>
    </lineage>
</organism>
<dbReference type="EMBL" id="JACHDB010000001">
    <property type="protein sequence ID" value="MBB5431128.1"/>
    <property type="molecule type" value="Genomic_DNA"/>
</dbReference>
<evidence type="ECO:0000313" key="2">
    <source>
        <dbReference type="Proteomes" id="UP000572635"/>
    </source>
</evidence>
<name>A0A7W8QII8_9ACTN</name>
<protein>
    <submittedName>
        <fullName evidence="1">Uncharacterized protein</fullName>
    </submittedName>
</protein>
<reference evidence="1 2" key="1">
    <citation type="submission" date="2020-08" db="EMBL/GenBank/DDBJ databases">
        <title>Sequencing the genomes of 1000 actinobacteria strains.</title>
        <authorList>
            <person name="Klenk H.-P."/>
        </authorList>
    </citation>
    <scope>NUCLEOTIDE SEQUENCE [LARGE SCALE GENOMIC DNA]</scope>
    <source>
        <strain evidence="1 2">DSM 44551</strain>
    </source>
</reference>
<comment type="caution">
    <text evidence="1">The sequence shown here is derived from an EMBL/GenBank/DDBJ whole genome shotgun (WGS) entry which is preliminary data.</text>
</comment>
<keyword evidence="2" id="KW-1185">Reference proteome</keyword>
<dbReference type="RefSeq" id="WP_184390194.1">
    <property type="nucleotide sequence ID" value="NZ_BAAAJD010000015.1"/>
</dbReference>
<dbReference type="AlphaFoldDB" id="A0A7W8QII8"/>
<dbReference type="Proteomes" id="UP000572635">
    <property type="component" value="Unassembled WGS sequence"/>
</dbReference>
<gene>
    <name evidence="1" type="ORF">HDA36_001212</name>
</gene>